<dbReference type="RefSeq" id="WP_017036644.1">
    <property type="nucleotide sequence ID" value="NZ_JBNGCH010000986.1"/>
</dbReference>
<name>A0A1B9QU14_9VIBR</name>
<evidence type="ECO:0000313" key="3">
    <source>
        <dbReference type="EMBL" id="OCH70078.1"/>
    </source>
</evidence>
<feature type="transmembrane region" description="Helical" evidence="1">
    <location>
        <begin position="240"/>
        <end position="258"/>
    </location>
</feature>
<keyword evidence="1" id="KW-0812">Transmembrane</keyword>
<feature type="transmembrane region" description="Helical" evidence="1">
    <location>
        <begin position="62"/>
        <end position="84"/>
    </location>
</feature>
<dbReference type="GO" id="GO:0020037">
    <property type="term" value="F:heme binding"/>
    <property type="evidence" value="ECO:0007669"/>
    <property type="project" value="InterPro"/>
</dbReference>
<comment type="caution">
    <text evidence="3">The sequence shown here is derived from an EMBL/GenBank/DDBJ whole genome shotgun (WGS) entry which is preliminary data.</text>
</comment>
<keyword evidence="1" id="KW-1133">Transmembrane helix</keyword>
<keyword evidence="4" id="KW-1185">Reference proteome</keyword>
<feature type="transmembrane region" description="Helical" evidence="1">
    <location>
        <begin position="90"/>
        <end position="111"/>
    </location>
</feature>
<dbReference type="InterPro" id="IPR052372">
    <property type="entry name" value="YpjD/HemX"/>
</dbReference>
<dbReference type="GO" id="GO:0005886">
    <property type="term" value="C:plasma membrane"/>
    <property type="evidence" value="ECO:0007669"/>
    <property type="project" value="TreeGrafter"/>
</dbReference>
<accession>A0A1B9QU14</accession>
<dbReference type="GO" id="GO:0017004">
    <property type="term" value="P:cytochrome complex assembly"/>
    <property type="evidence" value="ECO:0007669"/>
    <property type="project" value="InterPro"/>
</dbReference>
<gene>
    <name evidence="3" type="ORF">A6E14_03535</name>
</gene>
<feature type="transmembrane region" description="Helical" evidence="1">
    <location>
        <begin position="210"/>
        <end position="228"/>
    </location>
</feature>
<feature type="transmembrane region" description="Helical" evidence="1">
    <location>
        <begin position="123"/>
        <end position="145"/>
    </location>
</feature>
<feature type="domain" description="Cytochrome c assembly protein" evidence="2">
    <location>
        <begin position="39"/>
        <end position="262"/>
    </location>
</feature>
<feature type="transmembrane region" description="Helical" evidence="1">
    <location>
        <begin position="176"/>
        <end position="198"/>
    </location>
</feature>
<dbReference type="Proteomes" id="UP000093173">
    <property type="component" value="Unassembled WGS sequence"/>
</dbReference>
<sequence length="264" mass="28879">MDNLIAVTSAILYALSIATIVPGLVQQTGIRSKTVFISAAGALAFHGLLLSDLILDGGGQNLSILNVASLISFIISLAMSVAMLKTRLWFLLPVVYSFSALNLMAATFLSSAFITHLENDPKLLFHISLALFAYATLSIGALYALQLAWLDHKLKTKNAFAINPNLPPLMMVERQLFKIILIGTLLLTGTLVTGSIFVQDMFIQGKAHKAVLSFIAWVIYSTLLWGHYQKGWRGRKVTWFAVAGATLLTLAYFGSRFVKEIILT</sequence>
<evidence type="ECO:0000313" key="4">
    <source>
        <dbReference type="Proteomes" id="UP000093173"/>
    </source>
</evidence>
<dbReference type="Pfam" id="PF01578">
    <property type="entry name" value="Cytochrom_C_asm"/>
    <property type="match status" value="1"/>
</dbReference>
<dbReference type="AlphaFoldDB" id="A0A1B9QU14"/>
<dbReference type="PANTHER" id="PTHR38034:SF1">
    <property type="entry name" value="INNER MEMBRANE PROTEIN YPJD"/>
    <property type="match status" value="1"/>
</dbReference>
<dbReference type="PANTHER" id="PTHR38034">
    <property type="entry name" value="INNER MEMBRANE PROTEIN YPJD"/>
    <property type="match status" value="1"/>
</dbReference>
<organism evidence="3 4">
    <name type="scientific">Vibrio genomosp. F10</name>
    <dbReference type="NCBI Taxonomy" id="723171"/>
    <lineage>
        <taxon>Bacteria</taxon>
        <taxon>Pseudomonadati</taxon>
        <taxon>Pseudomonadota</taxon>
        <taxon>Gammaproteobacteria</taxon>
        <taxon>Vibrionales</taxon>
        <taxon>Vibrionaceae</taxon>
        <taxon>Vibrio</taxon>
    </lineage>
</organism>
<evidence type="ECO:0000256" key="1">
    <source>
        <dbReference type="SAM" id="Phobius"/>
    </source>
</evidence>
<dbReference type="EMBL" id="MAJZ01000986">
    <property type="protein sequence ID" value="OCH70078.1"/>
    <property type="molecule type" value="Genomic_DNA"/>
</dbReference>
<reference evidence="4" key="1">
    <citation type="submission" date="2016-06" db="EMBL/GenBank/DDBJ databases">
        <authorList>
            <person name="Hehemann J.-H."/>
            <person name="Arevalo P."/>
            <person name="Datta M.S."/>
            <person name="Polz M.F."/>
        </authorList>
    </citation>
    <scope>NUCLEOTIDE SEQUENCE [LARGE SCALE GENOMIC DNA]</scope>
    <source>
        <strain evidence="4">9CSC122</strain>
    </source>
</reference>
<dbReference type="InterPro" id="IPR002541">
    <property type="entry name" value="Cyt_c_assembly"/>
</dbReference>
<proteinExistence type="predicted"/>
<feature type="transmembrane region" description="Helical" evidence="1">
    <location>
        <begin position="34"/>
        <end position="55"/>
    </location>
</feature>
<protein>
    <submittedName>
        <fullName evidence="3">Chromosome partitioning protein ParB</fullName>
    </submittedName>
</protein>
<keyword evidence="1" id="KW-0472">Membrane</keyword>
<evidence type="ECO:0000259" key="2">
    <source>
        <dbReference type="Pfam" id="PF01578"/>
    </source>
</evidence>